<dbReference type="SUPFAM" id="SSF54197">
    <property type="entry name" value="HIT-like"/>
    <property type="match status" value="1"/>
</dbReference>
<dbReference type="InterPro" id="IPR036265">
    <property type="entry name" value="HIT-like_sf"/>
</dbReference>
<evidence type="ECO:0000313" key="1">
    <source>
        <dbReference type="EMBL" id="MBB6628390.1"/>
    </source>
</evidence>
<dbReference type="AlphaFoldDB" id="A0A7X0RHT8"/>
<name>A0A7X0RHT8_9ACTN</name>
<comment type="caution">
    <text evidence="1">The sequence shown here is derived from an EMBL/GenBank/DDBJ whole genome shotgun (WGS) entry which is preliminary data.</text>
</comment>
<gene>
    <name evidence="1" type="ORF">H5V45_13770</name>
</gene>
<dbReference type="Gene3D" id="3.30.428.10">
    <property type="entry name" value="HIT-like"/>
    <property type="match status" value="1"/>
</dbReference>
<evidence type="ECO:0008006" key="3">
    <source>
        <dbReference type="Google" id="ProtNLM"/>
    </source>
</evidence>
<dbReference type="RefSeq" id="WP_185253453.1">
    <property type="nucleotide sequence ID" value="NZ_JACKXE010000001.1"/>
</dbReference>
<organism evidence="1 2">
    <name type="scientific">Nocardioides luti</name>
    <dbReference type="NCBI Taxonomy" id="2761101"/>
    <lineage>
        <taxon>Bacteria</taxon>
        <taxon>Bacillati</taxon>
        <taxon>Actinomycetota</taxon>
        <taxon>Actinomycetes</taxon>
        <taxon>Propionibacteriales</taxon>
        <taxon>Nocardioidaceae</taxon>
        <taxon>Nocardioides</taxon>
    </lineage>
</organism>
<evidence type="ECO:0000313" key="2">
    <source>
        <dbReference type="Proteomes" id="UP000523955"/>
    </source>
</evidence>
<reference evidence="1 2" key="1">
    <citation type="submission" date="2020-08" db="EMBL/GenBank/DDBJ databases">
        <authorList>
            <person name="Seo M.-J."/>
        </authorList>
    </citation>
    <scope>NUCLEOTIDE SEQUENCE [LARGE SCALE GENOMIC DNA]</scope>
    <source>
        <strain evidence="1 2">KIGAM211</strain>
    </source>
</reference>
<proteinExistence type="predicted"/>
<sequence length="206" mass="23218">MPESAEEVYARVVAAVGEDGRLPMPDLGEWDVFPWEAVDGVVVPRVLPAPRDEPPRWGESEDKPCGPCAKGFPADRVVWEDEHWVLTHHGGPSGMPFVLNLNTREHLDMPDLDDELASQLGRISTRLVRIMENLPNIGRVHVDRWGDGSEHFHLWFFARTDRLANILGSYAVEWDEILPPGPEDVWRSDLHTVATKLANWGGHARI</sequence>
<keyword evidence="2" id="KW-1185">Reference proteome</keyword>
<dbReference type="Proteomes" id="UP000523955">
    <property type="component" value="Unassembled WGS sequence"/>
</dbReference>
<protein>
    <recommendedName>
        <fullName evidence="3">Diadenosine tetraphosphate (Ap4A) hydrolase</fullName>
    </recommendedName>
</protein>
<dbReference type="EMBL" id="JACKXE010000001">
    <property type="protein sequence ID" value="MBB6628390.1"/>
    <property type="molecule type" value="Genomic_DNA"/>
</dbReference>
<accession>A0A7X0RHT8</accession>